<dbReference type="EMBL" id="CP016809">
    <property type="protein sequence ID" value="ANY76322.1"/>
    <property type="molecule type" value="Genomic_DNA"/>
</dbReference>
<dbReference type="AlphaFoldDB" id="A0A1B2E8W3"/>
<gene>
    <name evidence="1" type="ORF">BBD41_29220</name>
</gene>
<reference evidence="1" key="1">
    <citation type="submission" date="2016-08" db="EMBL/GenBank/DDBJ databases">
        <title>Complete Genome Seqeunce of Paenibacillus sp. nov. IHBB 9852 from high altitute lake of Indian trans-Himalayas.</title>
        <authorList>
            <person name="Kiran S."/>
            <person name="Swarnkar M.K."/>
            <person name="Rana A."/>
            <person name="Tewari R."/>
            <person name="Gulati A."/>
        </authorList>
    </citation>
    <scope>NUCLEOTIDE SEQUENCE [LARGE SCALE GENOMIC DNA]</scope>
    <source>
        <strain evidence="1">IHBB 9852</strain>
    </source>
</reference>
<proteinExistence type="predicted"/>
<evidence type="ECO:0000313" key="1">
    <source>
        <dbReference type="EMBL" id="ANY76322.1"/>
    </source>
</evidence>
<organism evidence="1">
    <name type="scientific">Paenibacillus ihbetae</name>
    <dbReference type="NCBI Taxonomy" id="1870820"/>
    <lineage>
        <taxon>Bacteria</taxon>
        <taxon>Bacillati</taxon>
        <taxon>Bacillota</taxon>
        <taxon>Bacilli</taxon>
        <taxon>Bacillales</taxon>
        <taxon>Paenibacillaceae</taxon>
        <taxon>Paenibacillus</taxon>
    </lineage>
</organism>
<sequence>MGEQKRKQILQSYNADMRSKQEMGHVPKDLDPAFLTLAISSLTIYPLIFGDVTKMLTGKLPEDPEFQEQWTHFLSAISERIFDQKN</sequence>
<name>A0A1B2E8W3_9BACL</name>
<dbReference type="KEGG" id="pib:BBD41_29220"/>
<accession>A0A1B2E8W3</accession>
<protein>
    <submittedName>
        <fullName evidence="1">Uncharacterized protein</fullName>
    </submittedName>
</protein>